<feature type="chain" id="PRO_5046281862" description="Ig-like domain-containing protein" evidence="1">
    <location>
        <begin position="35"/>
        <end position="158"/>
    </location>
</feature>
<name>A0ABW2P7F4_9ACTN</name>
<dbReference type="Proteomes" id="UP001596496">
    <property type="component" value="Unassembled WGS sequence"/>
</dbReference>
<reference evidence="3" key="1">
    <citation type="journal article" date="2019" name="Int. J. Syst. Evol. Microbiol.">
        <title>The Global Catalogue of Microorganisms (GCM) 10K type strain sequencing project: providing services to taxonomists for standard genome sequencing and annotation.</title>
        <authorList>
            <consortium name="The Broad Institute Genomics Platform"/>
            <consortium name="The Broad Institute Genome Sequencing Center for Infectious Disease"/>
            <person name="Wu L."/>
            <person name="Ma J."/>
        </authorList>
    </citation>
    <scope>NUCLEOTIDE SEQUENCE [LARGE SCALE GENOMIC DNA]</scope>
    <source>
        <strain evidence="3">CECT 7649</strain>
    </source>
</reference>
<comment type="caution">
    <text evidence="2">The sequence shown here is derived from an EMBL/GenBank/DDBJ whole genome shotgun (WGS) entry which is preliminary data.</text>
</comment>
<dbReference type="RefSeq" id="WP_354926017.1">
    <property type="nucleotide sequence ID" value="NZ_JBHTCG010000012.1"/>
</dbReference>
<organism evidence="2 3">
    <name type="scientific">Sphaerisporangium rhizosphaerae</name>
    <dbReference type="NCBI Taxonomy" id="2269375"/>
    <lineage>
        <taxon>Bacteria</taxon>
        <taxon>Bacillati</taxon>
        <taxon>Actinomycetota</taxon>
        <taxon>Actinomycetes</taxon>
        <taxon>Streptosporangiales</taxon>
        <taxon>Streptosporangiaceae</taxon>
        <taxon>Sphaerisporangium</taxon>
    </lineage>
</organism>
<keyword evidence="3" id="KW-1185">Reference proteome</keyword>
<sequence length="158" mass="16088">MFAVRSARRVLALGSALVATGVLSVVAVSSPAAATTAVLNATVDCYNVDYSGDTRDWYPSGLRVVTSSPSWSTTVGSVTAVPATHSFQFSQTLPNDAGYVGVSAVCSGGHQYDLPGSTGLTSIPAGTNVVTASWGCSTGPVYPGPWVTNCSLQSVSYS</sequence>
<feature type="signal peptide" evidence="1">
    <location>
        <begin position="1"/>
        <end position="34"/>
    </location>
</feature>
<protein>
    <recommendedName>
        <fullName evidence="4">Ig-like domain-containing protein</fullName>
    </recommendedName>
</protein>
<evidence type="ECO:0008006" key="4">
    <source>
        <dbReference type="Google" id="ProtNLM"/>
    </source>
</evidence>
<evidence type="ECO:0000313" key="2">
    <source>
        <dbReference type="EMBL" id="MFC7384411.1"/>
    </source>
</evidence>
<keyword evidence="1" id="KW-0732">Signal</keyword>
<proteinExistence type="predicted"/>
<gene>
    <name evidence="2" type="ORF">ACFQSB_19525</name>
</gene>
<evidence type="ECO:0000256" key="1">
    <source>
        <dbReference type="SAM" id="SignalP"/>
    </source>
</evidence>
<dbReference type="EMBL" id="JBHTCG010000012">
    <property type="protein sequence ID" value="MFC7384411.1"/>
    <property type="molecule type" value="Genomic_DNA"/>
</dbReference>
<accession>A0ABW2P7F4</accession>
<evidence type="ECO:0000313" key="3">
    <source>
        <dbReference type="Proteomes" id="UP001596496"/>
    </source>
</evidence>